<keyword evidence="7" id="KW-0998">Cell outer membrane</keyword>
<dbReference type="Pfam" id="PF02321">
    <property type="entry name" value="OEP"/>
    <property type="match status" value="2"/>
</dbReference>
<keyword evidence="3" id="KW-0813">Transport</keyword>
<name>A0AB34R203_9PORP</name>
<gene>
    <name evidence="8" type="ORF">IE90_12385</name>
</gene>
<evidence type="ECO:0000313" key="8">
    <source>
        <dbReference type="EMBL" id="KIO43019.1"/>
    </source>
</evidence>
<evidence type="ECO:0000256" key="4">
    <source>
        <dbReference type="ARBA" id="ARBA00022452"/>
    </source>
</evidence>
<accession>A0AB34R203</accession>
<dbReference type="PANTHER" id="PTHR30026">
    <property type="entry name" value="OUTER MEMBRANE PROTEIN TOLC"/>
    <property type="match status" value="1"/>
</dbReference>
<evidence type="ECO:0000256" key="5">
    <source>
        <dbReference type="ARBA" id="ARBA00022692"/>
    </source>
</evidence>
<dbReference type="PANTHER" id="PTHR30026:SF20">
    <property type="entry name" value="OUTER MEMBRANE PROTEIN TOLC"/>
    <property type="match status" value="1"/>
</dbReference>
<protein>
    <recommendedName>
        <fullName evidence="10">TolC family protein</fullName>
    </recommendedName>
</protein>
<comment type="subcellular location">
    <subcellularLocation>
        <location evidence="1">Cell outer membrane</location>
    </subcellularLocation>
</comment>
<evidence type="ECO:0000256" key="1">
    <source>
        <dbReference type="ARBA" id="ARBA00004442"/>
    </source>
</evidence>
<organism evidence="8 9">
    <name type="scientific">Sanguibacteroides justesenii</name>
    <dbReference type="NCBI Taxonomy" id="1547597"/>
    <lineage>
        <taxon>Bacteria</taxon>
        <taxon>Pseudomonadati</taxon>
        <taxon>Bacteroidota</taxon>
        <taxon>Bacteroidia</taxon>
        <taxon>Bacteroidales</taxon>
        <taxon>Porphyromonadaceae</taxon>
        <taxon>Sanguibacteroides</taxon>
    </lineage>
</organism>
<evidence type="ECO:0000256" key="3">
    <source>
        <dbReference type="ARBA" id="ARBA00022448"/>
    </source>
</evidence>
<dbReference type="InterPro" id="IPR003423">
    <property type="entry name" value="OMP_efflux"/>
</dbReference>
<proteinExistence type="inferred from homology"/>
<comment type="caution">
    <text evidence="8">The sequence shown here is derived from an EMBL/GenBank/DDBJ whole genome shotgun (WGS) entry which is preliminary data.</text>
</comment>
<dbReference type="Proteomes" id="UP000031937">
    <property type="component" value="Unassembled WGS sequence"/>
</dbReference>
<dbReference type="GO" id="GO:0009279">
    <property type="term" value="C:cell outer membrane"/>
    <property type="evidence" value="ECO:0007669"/>
    <property type="project" value="UniProtKB-SubCell"/>
</dbReference>
<sequence>MNNMNYIRLFTTFFIVISSTAGFTQERPALWTLRECIDYARKNNIQVQSSRINNQTGVVNLLESKAQLFPSLVFSSTQGWSHQKTQDTGNKFTSRSAYTGSYSLNAGMTLYNGSKLTRSVKKQKIAAEALEYETSVAENDIEISVTEDYLQILYANEALKTNRQTLETSKAQLDRAEELYKAGSIAVSDRSQIRAQYSNDQYQVTLAENTLALAKLQLKQLLELELDESFEIHFPELSDADVLTLVPSLKEVYETALKVMPEMKSSKLKVDAAYLDEKIAAADRLPSITFNASVGTDHDSDSDYSFRKQLNNRLNENIGINISIPIAQNRQVKSAVEKAKLQTETVQLEEINTRKTLLKTIETLYQNAISAQSRYIAATNSVKSASESYRLVQAQFDAGMKNTVELLTEKNNFLSAIQEQIQAKYDAILSIKLLNFYQNQPIEL</sequence>
<dbReference type="SUPFAM" id="SSF56954">
    <property type="entry name" value="Outer membrane efflux proteins (OEP)"/>
    <property type="match status" value="1"/>
</dbReference>
<reference evidence="8 9" key="1">
    <citation type="submission" date="2014-07" db="EMBL/GenBank/DDBJ databases">
        <title>Porphyromonadaceae bacterium OUH 334697 = ATCC BAA-2682 = DSM 28341 draft genome.</title>
        <authorList>
            <person name="Sydenham T.V."/>
            <person name="Hasman H."/>
            <person name="Justesen U.S."/>
        </authorList>
    </citation>
    <scope>NUCLEOTIDE SEQUENCE [LARGE SCALE GENOMIC DNA]</scope>
    <source>
        <strain evidence="8 9">OUH 334697</strain>
    </source>
</reference>
<dbReference type="GO" id="GO:0015562">
    <property type="term" value="F:efflux transmembrane transporter activity"/>
    <property type="evidence" value="ECO:0007669"/>
    <property type="project" value="InterPro"/>
</dbReference>
<keyword evidence="5" id="KW-0812">Transmembrane</keyword>
<comment type="similarity">
    <text evidence="2">Belongs to the outer membrane factor (OMF) (TC 1.B.17) family.</text>
</comment>
<dbReference type="GO" id="GO:1990281">
    <property type="term" value="C:efflux pump complex"/>
    <property type="evidence" value="ECO:0007669"/>
    <property type="project" value="TreeGrafter"/>
</dbReference>
<dbReference type="EMBL" id="JPIT01000032">
    <property type="protein sequence ID" value="KIO43019.1"/>
    <property type="molecule type" value="Genomic_DNA"/>
</dbReference>
<evidence type="ECO:0000313" key="9">
    <source>
        <dbReference type="Proteomes" id="UP000031937"/>
    </source>
</evidence>
<dbReference type="AlphaFoldDB" id="A0AB34R203"/>
<dbReference type="GO" id="GO:0015288">
    <property type="term" value="F:porin activity"/>
    <property type="evidence" value="ECO:0007669"/>
    <property type="project" value="TreeGrafter"/>
</dbReference>
<evidence type="ECO:0000256" key="6">
    <source>
        <dbReference type="ARBA" id="ARBA00023136"/>
    </source>
</evidence>
<evidence type="ECO:0008006" key="10">
    <source>
        <dbReference type="Google" id="ProtNLM"/>
    </source>
</evidence>
<dbReference type="Gene3D" id="1.20.1600.10">
    <property type="entry name" value="Outer membrane efflux proteins (OEP)"/>
    <property type="match status" value="1"/>
</dbReference>
<keyword evidence="6" id="KW-0472">Membrane</keyword>
<evidence type="ECO:0000256" key="2">
    <source>
        <dbReference type="ARBA" id="ARBA00007613"/>
    </source>
</evidence>
<keyword evidence="4" id="KW-1134">Transmembrane beta strand</keyword>
<dbReference type="InterPro" id="IPR051906">
    <property type="entry name" value="TolC-like"/>
</dbReference>
<evidence type="ECO:0000256" key="7">
    <source>
        <dbReference type="ARBA" id="ARBA00023237"/>
    </source>
</evidence>